<dbReference type="GO" id="GO:0003689">
    <property type="term" value="F:DNA clamp loader activity"/>
    <property type="evidence" value="ECO:0007669"/>
    <property type="project" value="TreeGrafter"/>
</dbReference>
<accession>A0A915MS36</accession>
<evidence type="ECO:0000256" key="5">
    <source>
        <dbReference type="ARBA" id="ARBA00022741"/>
    </source>
</evidence>
<dbReference type="PROSITE" id="PS50011">
    <property type="entry name" value="PROTEIN_KINASE_DOM"/>
    <property type="match status" value="1"/>
</dbReference>
<dbReference type="Gene3D" id="3.40.50.300">
    <property type="entry name" value="P-loop containing nucleotide triphosphate hydrolases"/>
    <property type="match status" value="1"/>
</dbReference>
<dbReference type="FunFam" id="3.40.50.300:FF:000129">
    <property type="entry name" value="Replication factor C subunit 5"/>
    <property type="match status" value="1"/>
</dbReference>
<evidence type="ECO:0000256" key="1">
    <source>
        <dbReference type="ARBA" id="ARBA00004123"/>
    </source>
</evidence>
<dbReference type="InterPro" id="IPR003593">
    <property type="entry name" value="AAA+_ATPase"/>
</dbReference>
<dbReference type="CDD" id="cd18140">
    <property type="entry name" value="HLD_clamp_RFC"/>
    <property type="match status" value="1"/>
</dbReference>
<dbReference type="InterPro" id="IPR047854">
    <property type="entry name" value="RFC_lid"/>
</dbReference>
<sequence length="916" mass="104950">MKLAATIIRLKIGDEIDVRAKSPSNDNNNELPDPSNIYTYMLGRFARITGLEHDNLCKYFEFSSLDKLYVVPKKENEEIHVKLSQFGLCFISGIYYHKLLSSNEFPLYLAPELLLNLLPQGLDHSNYFCVDIWSFGILLIELFTGWRFSEVFSRRQISDVLATLFVKENEGSILPHLLNKIKNVCPAFAKRQNSLNPVYQIILNCLNIQPSKRPNSTNLLKMLKKAAIDANISENEENSKKSNFIDLDEEIDQIKERIKNENQFERFGFSQNVLHELFFLWKLCGSSFETILLRKGLIKTQPPILTLPRLMNKIKFFIKRLNDLNYSKRFITLEFKREQEEISNGGNTTIDSKSFREDEETCGIQSLLVKERDIEYQYQRMRLFRHLLAAWPSKSELLRTESCHDIPPVYRGAVWAAILGVLPFNKNGENFDDHLWQSFYSLDTFSEHISDRQLQVDIPRCHQYDELMSSPLAHHQLKILLKALLVTFRCLNAFIDRYLRGFFLKDNSIVIRSYLAEFMRVIEFCDSELFAHLVSLDFQPELFAIPCDYFKNNSVTASPRIGGGKKGSNNNTPAKLTLESEGEKSTIPWVEKYRPKKVDQVLCQEEVVAVLNKCLKGADLPNILFYGPPGTGKTSCAIALCRQLFPSSQLYKDRVLELNASDERGINVVRNRIKEFARIAVSSSSSASKTSIPPLKIVILDEADAMTGPAQSALRRTMENETQTTRFFLICNYVTRIIEPLTSRCAKFRFKPLSEEAQKERLLNISIAEEINFDENAIEQLVSISNGDLRKSITLMQSMACSAINNSISVEDVKEMSGEIPGKLMEEFIDVVKCLDQEKVNHYAKKIVKNGYSVTQYLTQLLDIILGYHNLKEVKKAKIFIKIAETEKCLIDGADEYIQLLNLLLTCQGCFADMDD</sequence>
<dbReference type="InterPro" id="IPR027417">
    <property type="entry name" value="P-loop_NTPase"/>
</dbReference>
<dbReference type="InterPro" id="IPR003959">
    <property type="entry name" value="ATPase_AAA_core"/>
</dbReference>
<dbReference type="PANTHER" id="PTHR11669">
    <property type="entry name" value="REPLICATION FACTOR C / DNA POLYMERASE III GAMMA-TAU SUBUNIT"/>
    <property type="match status" value="1"/>
</dbReference>
<keyword evidence="7" id="KW-0539">Nucleus</keyword>
<dbReference type="InterPro" id="IPR050238">
    <property type="entry name" value="DNA_Rep/Repair_Clamp_Loader"/>
</dbReference>
<dbReference type="InterPro" id="IPR000719">
    <property type="entry name" value="Prot_kinase_dom"/>
</dbReference>
<comment type="subcellular location">
    <subcellularLocation>
        <location evidence="1">Nucleus</location>
    </subcellularLocation>
</comment>
<comment type="similarity">
    <text evidence="2">Belongs to the activator 1 small subunits family.</text>
</comment>
<evidence type="ECO:0000256" key="4">
    <source>
        <dbReference type="ARBA" id="ARBA00022705"/>
    </source>
</evidence>
<dbReference type="GO" id="GO:0006261">
    <property type="term" value="P:DNA-templated DNA replication"/>
    <property type="evidence" value="ECO:0007669"/>
    <property type="project" value="TreeGrafter"/>
</dbReference>
<dbReference type="InterPro" id="IPR035969">
    <property type="entry name" value="Rab-GAP_TBC_sf"/>
</dbReference>
<dbReference type="SUPFAM" id="SSF56112">
    <property type="entry name" value="Protein kinase-like (PK-like)"/>
    <property type="match status" value="1"/>
</dbReference>
<dbReference type="InterPro" id="IPR001245">
    <property type="entry name" value="Ser-Thr/Tyr_kinase_cat_dom"/>
</dbReference>
<dbReference type="Gene3D" id="1.20.272.10">
    <property type="match status" value="1"/>
</dbReference>
<evidence type="ECO:0000256" key="7">
    <source>
        <dbReference type="ARBA" id="ARBA00023242"/>
    </source>
</evidence>
<dbReference type="InterPro" id="IPR013748">
    <property type="entry name" value="Rep_factorC_C"/>
</dbReference>
<protein>
    <submittedName>
        <fullName evidence="10">Protein kinase domain-containing protein</fullName>
    </submittedName>
</protein>
<dbReference type="Pfam" id="PF08542">
    <property type="entry name" value="Rep_fac_C"/>
    <property type="match status" value="1"/>
</dbReference>
<evidence type="ECO:0000256" key="2">
    <source>
        <dbReference type="ARBA" id="ARBA00005378"/>
    </source>
</evidence>
<dbReference type="WBParaSite" id="scaffold4729_cov240.g8598">
    <property type="protein sequence ID" value="scaffold4729_cov240.g8598"/>
    <property type="gene ID" value="scaffold4729_cov240.g8598"/>
</dbReference>
<dbReference type="InterPro" id="IPR011009">
    <property type="entry name" value="Kinase-like_dom_sf"/>
</dbReference>
<dbReference type="GO" id="GO:0005663">
    <property type="term" value="C:DNA replication factor C complex"/>
    <property type="evidence" value="ECO:0007669"/>
    <property type="project" value="TreeGrafter"/>
</dbReference>
<organism evidence="9 10">
    <name type="scientific">Meloidogyne javanica</name>
    <name type="common">Root-knot nematode worm</name>
    <dbReference type="NCBI Taxonomy" id="6303"/>
    <lineage>
        <taxon>Eukaryota</taxon>
        <taxon>Metazoa</taxon>
        <taxon>Ecdysozoa</taxon>
        <taxon>Nematoda</taxon>
        <taxon>Chromadorea</taxon>
        <taxon>Rhabditida</taxon>
        <taxon>Tylenchina</taxon>
        <taxon>Tylenchomorpha</taxon>
        <taxon>Tylenchoidea</taxon>
        <taxon>Meloidogynidae</taxon>
        <taxon>Meloidogyninae</taxon>
        <taxon>Meloidogyne</taxon>
        <taxon>Meloidogyne incognita group</taxon>
    </lineage>
</organism>
<reference evidence="10" key="1">
    <citation type="submission" date="2022-11" db="UniProtKB">
        <authorList>
            <consortium name="WormBaseParasite"/>
        </authorList>
    </citation>
    <scope>IDENTIFICATION</scope>
</reference>
<dbReference type="SUPFAM" id="SSF47923">
    <property type="entry name" value="Ypt/Rab-GAP domain of gyp1p"/>
    <property type="match status" value="1"/>
</dbReference>
<dbReference type="AlphaFoldDB" id="A0A915MS36"/>
<dbReference type="SMART" id="SM00382">
    <property type="entry name" value="AAA"/>
    <property type="match status" value="1"/>
</dbReference>
<dbReference type="SUPFAM" id="SSF48019">
    <property type="entry name" value="post-AAA+ oligomerization domain-like"/>
    <property type="match status" value="1"/>
</dbReference>
<dbReference type="Pfam" id="PF21960">
    <property type="entry name" value="RCF1-5-like_lid"/>
    <property type="match status" value="1"/>
</dbReference>
<dbReference type="Gene3D" id="1.10.8.60">
    <property type="match status" value="1"/>
</dbReference>
<dbReference type="GO" id="GO:0004672">
    <property type="term" value="F:protein kinase activity"/>
    <property type="evidence" value="ECO:0007669"/>
    <property type="project" value="InterPro"/>
</dbReference>
<evidence type="ECO:0000313" key="9">
    <source>
        <dbReference type="Proteomes" id="UP000887561"/>
    </source>
</evidence>
<dbReference type="GO" id="GO:0016887">
    <property type="term" value="F:ATP hydrolysis activity"/>
    <property type="evidence" value="ECO:0007669"/>
    <property type="project" value="InterPro"/>
</dbReference>
<keyword evidence="6" id="KW-0067">ATP-binding</keyword>
<dbReference type="SUPFAM" id="SSF52540">
    <property type="entry name" value="P-loop containing nucleoside triphosphate hydrolases"/>
    <property type="match status" value="1"/>
</dbReference>
<dbReference type="InterPro" id="IPR008921">
    <property type="entry name" value="DNA_pol3_clamp-load_cplx_C"/>
</dbReference>
<keyword evidence="9" id="KW-1185">Reference proteome</keyword>
<dbReference type="GO" id="GO:0005524">
    <property type="term" value="F:ATP binding"/>
    <property type="evidence" value="ECO:0007669"/>
    <property type="project" value="UniProtKB-KW"/>
</dbReference>
<name>A0A915MS36_MELJA</name>
<dbReference type="CDD" id="cd00009">
    <property type="entry name" value="AAA"/>
    <property type="match status" value="1"/>
</dbReference>
<dbReference type="Gene3D" id="1.10.510.10">
    <property type="entry name" value="Transferase(Phosphotransferase) domain 1"/>
    <property type="match status" value="1"/>
</dbReference>
<evidence type="ECO:0000256" key="3">
    <source>
        <dbReference type="ARBA" id="ARBA00008171"/>
    </source>
</evidence>
<evidence type="ECO:0000313" key="10">
    <source>
        <dbReference type="WBParaSite" id="scaffold4729_cov240.g8598"/>
    </source>
</evidence>
<dbReference type="Pfam" id="PF00004">
    <property type="entry name" value="AAA"/>
    <property type="match status" value="1"/>
</dbReference>
<dbReference type="PANTHER" id="PTHR11669:SF20">
    <property type="entry name" value="REPLICATION FACTOR C SUBUNIT 4"/>
    <property type="match status" value="1"/>
</dbReference>
<proteinExistence type="inferred from homology"/>
<dbReference type="GO" id="GO:0005634">
    <property type="term" value="C:nucleus"/>
    <property type="evidence" value="ECO:0007669"/>
    <property type="project" value="UniProtKB-SubCell"/>
</dbReference>
<dbReference type="Pfam" id="PF07714">
    <property type="entry name" value="PK_Tyr_Ser-Thr"/>
    <property type="match status" value="1"/>
</dbReference>
<keyword evidence="4" id="KW-0235">DNA replication</keyword>
<evidence type="ECO:0000259" key="8">
    <source>
        <dbReference type="PROSITE" id="PS50011"/>
    </source>
</evidence>
<dbReference type="Proteomes" id="UP000887561">
    <property type="component" value="Unplaced"/>
</dbReference>
<comment type="similarity">
    <text evidence="3">Belongs to the protein kinase superfamily. TKL Ser/Thr protein kinase family. ROCO subfamily.</text>
</comment>
<feature type="domain" description="Protein kinase" evidence="8">
    <location>
        <begin position="1"/>
        <end position="228"/>
    </location>
</feature>
<evidence type="ECO:0000256" key="6">
    <source>
        <dbReference type="ARBA" id="ARBA00022840"/>
    </source>
</evidence>
<dbReference type="FunFam" id="1.20.272.10:FF:000011">
    <property type="entry name" value="Replication factor C subunit 2"/>
    <property type="match status" value="1"/>
</dbReference>
<dbReference type="GO" id="GO:0006281">
    <property type="term" value="P:DNA repair"/>
    <property type="evidence" value="ECO:0007669"/>
    <property type="project" value="TreeGrafter"/>
</dbReference>
<keyword evidence="5" id="KW-0547">Nucleotide-binding</keyword>
<dbReference type="GO" id="GO:0003677">
    <property type="term" value="F:DNA binding"/>
    <property type="evidence" value="ECO:0007669"/>
    <property type="project" value="InterPro"/>
</dbReference>